<reference evidence="2 3" key="1">
    <citation type="submission" date="2017-12" db="EMBL/GenBank/DDBJ databases">
        <title>The whole genome sequence of the Acidipropionibacterium virtanenii sp. nov. type strain JS278.</title>
        <authorList>
            <person name="Laine P."/>
            <person name="Deptula P."/>
            <person name="Varmanen P."/>
            <person name="Auvinen P."/>
        </authorList>
    </citation>
    <scope>NUCLEOTIDE SEQUENCE [LARGE SCALE GENOMIC DNA]</scope>
    <source>
        <strain evidence="2 3">JS278</strain>
    </source>
</reference>
<organism evidence="2 3">
    <name type="scientific">Acidipropionibacterium virtanenii</name>
    <dbReference type="NCBI Taxonomy" id="2057246"/>
    <lineage>
        <taxon>Bacteria</taxon>
        <taxon>Bacillati</taxon>
        <taxon>Actinomycetota</taxon>
        <taxon>Actinomycetes</taxon>
        <taxon>Propionibacteriales</taxon>
        <taxon>Propionibacteriaceae</taxon>
        <taxon>Acidipropionibacterium</taxon>
    </lineage>
</organism>
<feature type="transmembrane region" description="Helical" evidence="1">
    <location>
        <begin position="15"/>
        <end position="36"/>
    </location>
</feature>
<evidence type="ECO:0000313" key="3">
    <source>
        <dbReference type="Proteomes" id="UP000251995"/>
    </source>
</evidence>
<evidence type="ECO:0000313" key="2">
    <source>
        <dbReference type="EMBL" id="AXE38273.1"/>
    </source>
</evidence>
<dbReference type="RefSeq" id="WP_114044309.1">
    <property type="nucleotide sequence ID" value="NZ_CP025198.1"/>
</dbReference>
<dbReference type="EMBL" id="CP025198">
    <property type="protein sequence ID" value="AXE38273.1"/>
    <property type="molecule type" value="Genomic_DNA"/>
</dbReference>
<name>A0A344USM5_9ACTN</name>
<dbReference type="Proteomes" id="UP000251995">
    <property type="component" value="Chromosome"/>
</dbReference>
<keyword evidence="3" id="KW-1185">Reference proteome</keyword>
<protein>
    <submittedName>
        <fullName evidence="2">Uncharacterized protein</fullName>
    </submittedName>
</protein>
<dbReference type="OrthoDB" id="10018129at2"/>
<keyword evidence="1" id="KW-0472">Membrane</keyword>
<proteinExistence type="predicted"/>
<dbReference type="KEGG" id="acij:JS278_01090"/>
<evidence type="ECO:0000256" key="1">
    <source>
        <dbReference type="SAM" id="Phobius"/>
    </source>
</evidence>
<feature type="transmembrane region" description="Helical" evidence="1">
    <location>
        <begin position="56"/>
        <end position="76"/>
    </location>
</feature>
<dbReference type="AlphaFoldDB" id="A0A344USM5"/>
<gene>
    <name evidence="2" type="ORF">JS278_01090</name>
</gene>
<sequence length="165" mass="17087">MNTVLERMRQAREPFAWVMLIVSVGFVAVFASDFGWSVLHEHSGLFETSRRLSGSSLGISALAVTVAAVLLCRLVSPVTSHARLIGKLVAAVTCLSAVIDLVLAVLATVHAPGGAFGVIVGLVGDLLVVAVKAAVAVALVVLSRARDEDQGAPPAAEQHRSGTPD</sequence>
<accession>A0A344USM5</accession>
<feature type="transmembrane region" description="Helical" evidence="1">
    <location>
        <begin position="88"/>
        <end position="109"/>
    </location>
</feature>
<feature type="transmembrane region" description="Helical" evidence="1">
    <location>
        <begin position="115"/>
        <end position="142"/>
    </location>
</feature>
<keyword evidence="1" id="KW-1133">Transmembrane helix</keyword>
<keyword evidence="1" id="KW-0812">Transmembrane</keyword>